<protein>
    <submittedName>
        <fullName evidence="1">Uncharacterized protein</fullName>
    </submittedName>
</protein>
<proteinExistence type="predicted"/>
<sequence length="101" mass="10565">MLKGHQLAWYGSDGKLVQERLLPGATKMAVDSDGVWVMTVSSTASSNLARLNKYANSGDFLGAYPLPAPGAIAIGASSVWVVESGDVIHEYGKTPALVTSN</sequence>
<accession>A0A938BK61</accession>
<dbReference type="Proteomes" id="UP000703893">
    <property type="component" value="Unassembled WGS sequence"/>
</dbReference>
<dbReference type="AlphaFoldDB" id="A0A938BK61"/>
<organism evidence="1 2">
    <name type="scientific">Candidatus Tanganyikabacteria bacterium</name>
    <dbReference type="NCBI Taxonomy" id="2961651"/>
    <lineage>
        <taxon>Bacteria</taxon>
        <taxon>Bacillati</taxon>
        <taxon>Candidatus Sericytochromatia</taxon>
        <taxon>Candidatus Tanganyikabacteria</taxon>
    </lineage>
</organism>
<name>A0A938BK61_9BACT</name>
<reference evidence="1 2" key="1">
    <citation type="submission" date="2019-03" db="EMBL/GenBank/DDBJ databases">
        <title>Lake Tanganyika Metagenome-Assembled Genomes (MAGs).</title>
        <authorList>
            <person name="Tran P."/>
        </authorList>
    </citation>
    <scope>NUCLEOTIDE SEQUENCE [LARGE SCALE GENOMIC DNA]</scope>
    <source>
        <strain evidence="1">K_DeepCast_65m_m2_236</strain>
    </source>
</reference>
<gene>
    <name evidence="1" type="ORF">FJZ00_12455</name>
</gene>
<evidence type="ECO:0000313" key="1">
    <source>
        <dbReference type="EMBL" id="MBM3275957.1"/>
    </source>
</evidence>
<evidence type="ECO:0000313" key="2">
    <source>
        <dbReference type="Proteomes" id="UP000703893"/>
    </source>
</evidence>
<comment type="caution">
    <text evidence="1">The sequence shown here is derived from an EMBL/GenBank/DDBJ whole genome shotgun (WGS) entry which is preliminary data.</text>
</comment>
<dbReference type="EMBL" id="VGJX01000795">
    <property type="protein sequence ID" value="MBM3275957.1"/>
    <property type="molecule type" value="Genomic_DNA"/>
</dbReference>